<evidence type="ECO:0000313" key="2">
    <source>
        <dbReference type="Proteomes" id="UP001172386"/>
    </source>
</evidence>
<evidence type="ECO:0000313" key="1">
    <source>
        <dbReference type="EMBL" id="KAJ9656327.1"/>
    </source>
</evidence>
<reference evidence="1" key="1">
    <citation type="submission" date="2022-10" db="EMBL/GenBank/DDBJ databases">
        <title>Culturing micro-colonial fungi from biological soil crusts in the Mojave desert and describing Neophaeococcomyces mojavensis, and introducing the new genera and species Taxawa tesnikishii.</title>
        <authorList>
            <person name="Kurbessoian T."/>
            <person name="Stajich J.E."/>
        </authorList>
    </citation>
    <scope>NUCLEOTIDE SEQUENCE</scope>
    <source>
        <strain evidence="1">JES_112</strain>
    </source>
</reference>
<keyword evidence="2" id="KW-1185">Reference proteome</keyword>
<comment type="caution">
    <text evidence="1">The sequence shown here is derived from an EMBL/GenBank/DDBJ whole genome shotgun (WGS) entry which is preliminary data.</text>
</comment>
<sequence>MSTQTSPVKFTGHRSLAHRFILATLHGKPIHISQIRATNPTSPGLAPHEISLLRLLESLTNGSHIEISYTGTTLLYKPGLITGSVAGRGADANGVVRHEIDGRVTRGVSWFIIAVALLAPFSKAKVNVLFTGSGVVTSAVEKWGDVSVDTVRTAILPIYEQFGIERDLEIKVNKRSNLSNVKGHSGVGEVQVVFGHQIRVPKTLHLMGPGRVKRVRGVAYATGVSGGNNARMIESTRGVLNKLVPDIYIFSDVTSAQLVEISQGTKTDPAGSKRKVGLGFGLSLVAESSRKGVFYSADAASGPEGGETPEDVGRRAAFALLESVERGGCVSAEAAPTVLIMMAMGSEDVGRVQIGREVLASDNVIQLARDMTKFGAAGWGIRDVGDEQNERDLIVSLVGSGIGNVGRKIG</sequence>
<accession>A0ACC3A6V4</accession>
<dbReference type="EMBL" id="JAPDRQ010000079">
    <property type="protein sequence ID" value="KAJ9656327.1"/>
    <property type="molecule type" value="Genomic_DNA"/>
</dbReference>
<gene>
    <name evidence="1" type="ORF">H2198_005010</name>
</gene>
<protein>
    <submittedName>
        <fullName evidence="1">Uncharacterized protein</fullName>
    </submittedName>
</protein>
<dbReference type="Proteomes" id="UP001172386">
    <property type="component" value="Unassembled WGS sequence"/>
</dbReference>
<proteinExistence type="predicted"/>
<name>A0ACC3A6V4_9EURO</name>
<organism evidence="1 2">
    <name type="scientific">Neophaeococcomyces mojaviensis</name>
    <dbReference type="NCBI Taxonomy" id="3383035"/>
    <lineage>
        <taxon>Eukaryota</taxon>
        <taxon>Fungi</taxon>
        <taxon>Dikarya</taxon>
        <taxon>Ascomycota</taxon>
        <taxon>Pezizomycotina</taxon>
        <taxon>Eurotiomycetes</taxon>
        <taxon>Chaetothyriomycetidae</taxon>
        <taxon>Chaetothyriales</taxon>
        <taxon>Chaetothyriales incertae sedis</taxon>
        <taxon>Neophaeococcomyces</taxon>
    </lineage>
</organism>